<dbReference type="Pfam" id="PF26141">
    <property type="entry name" value="PMEL_NMB_N"/>
    <property type="match status" value="1"/>
</dbReference>
<reference evidence="3" key="1">
    <citation type="journal article" date="2017" name="Nat. Commun.">
        <title>The North American bullfrog draft genome provides insight into hormonal regulation of long noncoding RNA.</title>
        <authorList>
            <person name="Hammond S.A."/>
            <person name="Warren R.L."/>
            <person name="Vandervalk B.P."/>
            <person name="Kucuk E."/>
            <person name="Khan H."/>
            <person name="Gibb E.A."/>
            <person name="Pandoh P."/>
            <person name="Kirk H."/>
            <person name="Zhao Y."/>
            <person name="Jones M."/>
            <person name="Mungall A.J."/>
            <person name="Coope R."/>
            <person name="Pleasance S."/>
            <person name="Moore R.A."/>
            <person name="Holt R.A."/>
            <person name="Round J.M."/>
            <person name="Ohora S."/>
            <person name="Walle B.V."/>
            <person name="Veldhoen N."/>
            <person name="Helbing C.C."/>
            <person name="Birol I."/>
        </authorList>
    </citation>
    <scope>NUCLEOTIDE SEQUENCE [LARGE SCALE GENOMIC DNA]</scope>
</reference>
<evidence type="ECO:0000313" key="3">
    <source>
        <dbReference type="Proteomes" id="UP000228934"/>
    </source>
</evidence>
<dbReference type="GO" id="GO:0005886">
    <property type="term" value="C:plasma membrane"/>
    <property type="evidence" value="ECO:0007669"/>
    <property type="project" value="TreeGrafter"/>
</dbReference>
<keyword evidence="3" id="KW-1185">Reference proteome</keyword>
<dbReference type="InterPro" id="IPR059017">
    <property type="entry name" value="PMEL_NMB_N"/>
</dbReference>
<dbReference type="EMBL" id="KV933620">
    <property type="protein sequence ID" value="PIO29952.1"/>
    <property type="molecule type" value="Genomic_DNA"/>
</dbReference>
<evidence type="ECO:0000259" key="1">
    <source>
        <dbReference type="Pfam" id="PF26141"/>
    </source>
</evidence>
<dbReference type="PANTHER" id="PTHR11861">
    <property type="entry name" value="MELANOCYTE PROTEIN PMEL 17-RELATED"/>
    <property type="match status" value="1"/>
</dbReference>
<name>A0A2G9RPW6_AQUCT</name>
<feature type="non-terminal residue" evidence="2">
    <location>
        <position position="157"/>
    </location>
</feature>
<dbReference type="Proteomes" id="UP000228934">
    <property type="component" value="Unassembled WGS sequence"/>
</dbReference>
<dbReference type="InterPro" id="IPR045219">
    <property type="entry name" value="PKAT"/>
</dbReference>
<dbReference type="GO" id="GO:0005178">
    <property type="term" value="F:integrin binding"/>
    <property type="evidence" value="ECO:0007669"/>
    <property type="project" value="TreeGrafter"/>
</dbReference>
<organism evidence="2 3">
    <name type="scientific">Aquarana catesbeiana</name>
    <name type="common">American bullfrog</name>
    <name type="synonym">Rana catesbeiana</name>
    <dbReference type="NCBI Taxonomy" id="8400"/>
    <lineage>
        <taxon>Eukaryota</taxon>
        <taxon>Metazoa</taxon>
        <taxon>Chordata</taxon>
        <taxon>Craniata</taxon>
        <taxon>Vertebrata</taxon>
        <taxon>Euteleostomi</taxon>
        <taxon>Amphibia</taxon>
        <taxon>Batrachia</taxon>
        <taxon>Anura</taxon>
        <taxon>Neobatrachia</taxon>
        <taxon>Ranoidea</taxon>
        <taxon>Ranidae</taxon>
        <taxon>Aquarana</taxon>
    </lineage>
</organism>
<dbReference type="GO" id="GO:0007155">
    <property type="term" value="P:cell adhesion"/>
    <property type="evidence" value="ECO:0007669"/>
    <property type="project" value="TreeGrafter"/>
</dbReference>
<feature type="non-terminal residue" evidence="2">
    <location>
        <position position="1"/>
    </location>
</feature>
<dbReference type="PANTHER" id="PTHR11861:SF11">
    <property type="entry name" value="TRANSMEMBRANE GLYCOPROTEIN NMB"/>
    <property type="match status" value="1"/>
</dbReference>
<dbReference type="AlphaFoldDB" id="A0A2G9RPW6"/>
<feature type="domain" description="PMEL/NMB N-terminal" evidence="1">
    <location>
        <begin position="29"/>
        <end position="126"/>
    </location>
</feature>
<dbReference type="OrthoDB" id="9940970at2759"/>
<proteinExistence type="predicted"/>
<sequence length="157" mass="17543">TGFQDVLEFGRRTGHENRHIHGWSPDSSSWNDQLYPAWKSGDPRWENCWRGGKVVALLTSDSPALIGSNVTFAVNLRFPRCQKETEDGDIVYQRGCANVISMCITGPNGYRSVMKETAVFPTSFQMEDHFLTTMTGDAITSSTSSKHWVGIVMGYIC</sequence>
<accession>A0A2G9RPW6</accession>
<gene>
    <name evidence="2" type="ORF">AB205_0112020</name>
</gene>
<evidence type="ECO:0000313" key="2">
    <source>
        <dbReference type="EMBL" id="PIO29952.1"/>
    </source>
</evidence>
<protein>
    <recommendedName>
        <fullName evidence="1">PMEL/NMB N-terminal domain-containing protein</fullName>
    </recommendedName>
</protein>